<feature type="transmembrane region" description="Helical" evidence="5">
    <location>
        <begin position="12"/>
        <end position="30"/>
    </location>
</feature>
<dbReference type="InterPro" id="IPR050382">
    <property type="entry name" value="MFS_Na/Anion_cotransporter"/>
</dbReference>
<feature type="transmembrane region" description="Helical" evidence="5">
    <location>
        <begin position="366"/>
        <end position="386"/>
    </location>
</feature>
<dbReference type="Pfam" id="PF07690">
    <property type="entry name" value="MFS_1"/>
    <property type="match status" value="1"/>
</dbReference>
<dbReference type="PROSITE" id="PS50850">
    <property type="entry name" value="MFS"/>
    <property type="match status" value="1"/>
</dbReference>
<feature type="transmembrane region" description="Helical" evidence="5">
    <location>
        <begin position="80"/>
        <end position="103"/>
    </location>
</feature>
<keyword evidence="2 5" id="KW-0812">Transmembrane</keyword>
<feature type="domain" description="Major facilitator superfamily (MFS) profile" evidence="6">
    <location>
        <begin position="17"/>
        <end position="423"/>
    </location>
</feature>
<evidence type="ECO:0000313" key="8">
    <source>
        <dbReference type="Proteomes" id="UP000233293"/>
    </source>
</evidence>
<dbReference type="CDD" id="cd17319">
    <property type="entry name" value="MFS_ExuT_GudP_like"/>
    <property type="match status" value="1"/>
</dbReference>
<feature type="transmembrane region" description="Helical" evidence="5">
    <location>
        <begin position="50"/>
        <end position="68"/>
    </location>
</feature>
<name>A0A2N3PZ52_9PROT</name>
<reference evidence="8" key="1">
    <citation type="submission" date="2017-12" db="EMBL/GenBank/DDBJ databases">
        <title>Draft genome sequence of Telmatospirillum siberiense 26-4b1T, an acidotolerant peatland alphaproteobacterium potentially involved in sulfur cycling.</title>
        <authorList>
            <person name="Hausmann B."/>
            <person name="Pjevac P."/>
            <person name="Schreck K."/>
            <person name="Herbold C.W."/>
            <person name="Daims H."/>
            <person name="Wagner M."/>
            <person name="Pester M."/>
            <person name="Loy A."/>
        </authorList>
    </citation>
    <scope>NUCLEOTIDE SEQUENCE [LARGE SCALE GENOMIC DNA]</scope>
    <source>
        <strain evidence="8">26-4b1</strain>
    </source>
</reference>
<evidence type="ECO:0000259" key="6">
    <source>
        <dbReference type="PROSITE" id="PS50850"/>
    </source>
</evidence>
<feature type="transmembrane region" description="Helical" evidence="5">
    <location>
        <begin position="142"/>
        <end position="161"/>
    </location>
</feature>
<keyword evidence="8" id="KW-1185">Reference proteome</keyword>
<dbReference type="EMBL" id="PIUM01000004">
    <property type="protein sequence ID" value="PKU25692.1"/>
    <property type="molecule type" value="Genomic_DNA"/>
</dbReference>
<protein>
    <submittedName>
        <fullName evidence="7">2-ketogluconate transporter</fullName>
    </submittedName>
</protein>
<feature type="transmembrane region" description="Helical" evidence="5">
    <location>
        <begin position="332"/>
        <end position="354"/>
    </location>
</feature>
<organism evidence="7 8">
    <name type="scientific">Telmatospirillum siberiense</name>
    <dbReference type="NCBI Taxonomy" id="382514"/>
    <lineage>
        <taxon>Bacteria</taxon>
        <taxon>Pseudomonadati</taxon>
        <taxon>Pseudomonadota</taxon>
        <taxon>Alphaproteobacteria</taxon>
        <taxon>Rhodospirillales</taxon>
        <taxon>Rhodospirillaceae</taxon>
        <taxon>Telmatospirillum</taxon>
    </lineage>
</organism>
<feature type="transmembrane region" description="Helical" evidence="5">
    <location>
        <begin position="109"/>
        <end position="130"/>
    </location>
</feature>
<dbReference type="Gene3D" id="1.20.1250.20">
    <property type="entry name" value="MFS general substrate transporter like domains"/>
    <property type="match status" value="2"/>
</dbReference>
<evidence type="ECO:0000256" key="2">
    <source>
        <dbReference type="ARBA" id="ARBA00022692"/>
    </source>
</evidence>
<feature type="transmembrane region" description="Helical" evidence="5">
    <location>
        <begin position="241"/>
        <end position="262"/>
    </location>
</feature>
<feature type="transmembrane region" description="Helical" evidence="5">
    <location>
        <begin position="308"/>
        <end position="326"/>
    </location>
</feature>
<dbReference type="SUPFAM" id="SSF103473">
    <property type="entry name" value="MFS general substrate transporter"/>
    <property type="match status" value="1"/>
</dbReference>
<dbReference type="InterPro" id="IPR011701">
    <property type="entry name" value="MFS"/>
</dbReference>
<comment type="caution">
    <text evidence="7">The sequence shown here is derived from an EMBL/GenBank/DDBJ whole genome shotgun (WGS) entry which is preliminary data.</text>
</comment>
<keyword evidence="3 5" id="KW-1133">Transmembrane helix</keyword>
<keyword evidence="4 5" id="KW-0472">Membrane</keyword>
<dbReference type="InterPro" id="IPR036259">
    <property type="entry name" value="MFS_trans_sf"/>
</dbReference>
<evidence type="ECO:0000256" key="1">
    <source>
        <dbReference type="ARBA" id="ARBA00004141"/>
    </source>
</evidence>
<comment type="subcellular location">
    <subcellularLocation>
        <location evidence="1">Membrane</location>
        <topology evidence="1">Multi-pass membrane protein</topology>
    </subcellularLocation>
</comment>
<dbReference type="GO" id="GO:0022857">
    <property type="term" value="F:transmembrane transporter activity"/>
    <property type="evidence" value="ECO:0007669"/>
    <property type="project" value="InterPro"/>
</dbReference>
<evidence type="ECO:0000256" key="5">
    <source>
        <dbReference type="SAM" id="Phobius"/>
    </source>
</evidence>
<proteinExistence type="predicted"/>
<feature type="transmembrane region" description="Helical" evidence="5">
    <location>
        <begin position="398"/>
        <end position="419"/>
    </location>
</feature>
<dbReference type="OrthoDB" id="9773957at2"/>
<feature type="transmembrane region" description="Helical" evidence="5">
    <location>
        <begin position="274"/>
        <end position="296"/>
    </location>
</feature>
<evidence type="ECO:0000256" key="3">
    <source>
        <dbReference type="ARBA" id="ARBA00022989"/>
    </source>
</evidence>
<dbReference type="AlphaFoldDB" id="A0A2N3PZ52"/>
<sequence>MRADASAGIPNGRWFHIIVPIMILCIVSYMDRTNIGFAIPGGMSKELAMSASFAGFAAGIFFVGYLFLQVPGGHLASRGVAKNFLTWSMVAWGVISIATAYITSETQLIVLRFALGVAEGGMLPVVLTMVAKWFPDEERGRATAIVIMFVPIANIVSGPIAGSVIQNFGWRDLFLFEGIGSFFLIIPWIFMVQEDPEKAKWISPEEKAYIVSRLKAEQEELARSPAIKNASFSQVMGNASMWKLIVINFFYQTAIYGFVIWLPTVIKNLTQANIAEVGFLSMLPYIGTMIGMYTIGRLSDSSGKRKKYVILPLLGLAASLAGSVFLKEHIWLSFSCLVLAGGFLQAAASVFWTIPPMLFTASVAGSARGAINALGNLGGFLGPFLLGWLKDIFGGTDYGVFCLVGFLVISALITTTLPVTQRQH</sequence>
<evidence type="ECO:0000313" key="7">
    <source>
        <dbReference type="EMBL" id="PKU25692.1"/>
    </source>
</evidence>
<dbReference type="PANTHER" id="PTHR11662">
    <property type="entry name" value="SOLUTE CARRIER FAMILY 17"/>
    <property type="match status" value="1"/>
</dbReference>
<dbReference type="InterPro" id="IPR020846">
    <property type="entry name" value="MFS_dom"/>
</dbReference>
<dbReference type="GO" id="GO:0016020">
    <property type="term" value="C:membrane"/>
    <property type="evidence" value="ECO:0007669"/>
    <property type="project" value="UniProtKB-SubCell"/>
</dbReference>
<feature type="transmembrane region" description="Helical" evidence="5">
    <location>
        <begin position="173"/>
        <end position="192"/>
    </location>
</feature>
<accession>A0A2N3PZ52</accession>
<dbReference type="Proteomes" id="UP000233293">
    <property type="component" value="Unassembled WGS sequence"/>
</dbReference>
<dbReference type="PANTHER" id="PTHR11662:SF399">
    <property type="entry name" value="FI19708P1-RELATED"/>
    <property type="match status" value="1"/>
</dbReference>
<gene>
    <name evidence="7" type="ORF">CWS72_06145</name>
</gene>
<evidence type="ECO:0000256" key="4">
    <source>
        <dbReference type="ARBA" id="ARBA00023136"/>
    </source>
</evidence>